<organism evidence="1 2">
    <name type="scientific">Clohesyomyces aquaticus</name>
    <dbReference type="NCBI Taxonomy" id="1231657"/>
    <lineage>
        <taxon>Eukaryota</taxon>
        <taxon>Fungi</taxon>
        <taxon>Dikarya</taxon>
        <taxon>Ascomycota</taxon>
        <taxon>Pezizomycotina</taxon>
        <taxon>Dothideomycetes</taxon>
        <taxon>Pleosporomycetidae</taxon>
        <taxon>Pleosporales</taxon>
        <taxon>Lindgomycetaceae</taxon>
        <taxon>Clohesyomyces</taxon>
    </lineage>
</organism>
<dbReference type="SUPFAM" id="SSF48452">
    <property type="entry name" value="TPR-like"/>
    <property type="match status" value="1"/>
</dbReference>
<dbReference type="InterPro" id="IPR010323">
    <property type="entry name" value="DUF924"/>
</dbReference>
<protein>
    <recommendedName>
        <fullName evidence="3">DUF924-domain-containing protein</fullName>
    </recommendedName>
</protein>
<dbReference type="Gene3D" id="1.20.58.320">
    <property type="entry name" value="TPR-like"/>
    <property type="match status" value="1"/>
</dbReference>
<evidence type="ECO:0000313" key="2">
    <source>
        <dbReference type="Proteomes" id="UP000193144"/>
    </source>
</evidence>
<evidence type="ECO:0008006" key="3">
    <source>
        <dbReference type="Google" id="ProtNLM"/>
    </source>
</evidence>
<keyword evidence="2" id="KW-1185">Reference proteome</keyword>
<dbReference type="OrthoDB" id="414698at2759"/>
<comment type="caution">
    <text evidence="1">The sequence shown here is derived from an EMBL/GenBank/DDBJ whole genome shotgun (WGS) entry which is preliminary data.</text>
</comment>
<dbReference type="Gene3D" id="1.25.40.10">
    <property type="entry name" value="Tetratricopeptide repeat domain"/>
    <property type="match status" value="1"/>
</dbReference>
<dbReference type="AlphaFoldDB" id="A0A1Y1Z661"/>
<gene>
    <name evidence="1" type="ORF">BCR34DRAFT_571841</name>
</gene>
<dbReference type="InterPro" id="IPR011990">
    <property type="entry name" value="TPR-like_helical_dom_sf"/>
</dbReference>
<evidence type="ECO:0000313" key="1">
    <source>
        <dbReference type="EMBL" id="ORY05706.1"/>
    </source>
</evidence>
<dbReference type="Pfam" id="PF06041">
    <property type="entry name" value="DUF924"/>
    <property type="match status" value="1"/>
</dbReference>
<dbReference type="Proteomes" id="UP000193144">
    <property type="component" value="Unassembled WGS sequence"/>
</dbReference>
<proteinExistence type="predicted"/>
<reference evidence="1 2" key="1">
    <citation type="submission" date="2016-07" db="EMBL/GenBank/DDBJ databases">
        <title>Pervasive Adenine N6-methylation of Active Genes in Fungi.</title>
        <authorList>
            <consortium name="DOE Joint Genome Institute"/>
            <person name="Mondo S.J."/>
            <person name="Dannebaum R.O."/>
            <person name="Kuo R.C."/>
            <person name="Labutti K."/>
            <person name="Haridas S."/>
            <person name="Kuo A."/>
            <person name="Salamov A."/>
            <person name="Ahrendt S.R."/>
            <person name="Lipzen A."/>
            <person name="Sullivan W."/>
            <person name="Andreopoulos W.B."/>
            <person name="Clum A."/>
            <person name="Lindquist E."/>
            <person name="Daum C."/>
            <person name="Ramamoorthy G.K."/>
            <person name="Gryganskyi A."/>
            <person name="Culley D."/>
            <person name="Magnuson J.K."/>
            <person name="James T.Y."/>
            <person name="O'Malley M.A."/>
            <person name="Stajich J.E."/>
            <person name="Spatafora J.W."/>
            <person name="Visel A."/>
            <person name="Grigoriev I.V."/>
        </authorList>
    </citation>
    <scope>NUCLEOTIDE SEQUENCE [LARGE SCALE GENOMIC DNA]</scope>
    <source>
        <strain evidence="1 2">CBS 115471</strain>
    </source>
</reference>
<name>A0A1Y1Z661_9PLEO</name>
<dbReference type="STRING" id="1231657.A0A1Y1Z661"/>
<accession>A0A1Y1Z661</accession>
<dbReference type="EMBL" id="MCFA01000123">
    <property type="protein sequence ID" value="ORY05706.1"/>
    <property type="molecule type" value="Genomic_DNA"/>
</dbReference>
<sequence length="287" mass="32789">MLAPRTANLRVFSILSLLPTVQRRPMSSFTLNKSIFNPALYHRVRDVWFEGHSLDTKMPKPEVMQRWWMAPPEEKLRFDSHCRDNFGAALSAIGPENWPSPNVSPFVQEIQDAARANSDDNGVEAAWTALSIILLLDQMSRNIYRTSDGLVKIYTHYDKIAQALIGTILSEDSPIGRLDLNPMWLLKPMHRSWFYMPLLHSEDIDQHKQVNAIIEELSAELDEGGADEESMAKGYWQKFAAAEKDHVDIIEKFGRYPHRNDCLGRESTEEEKTFLKDGGKTFGVAQK</sequence>